<evidence type="ECO:0000256" key="2">
    <source>
        <dbReference type="ARBA" id="ARBA00022576"/>
    </source>
</evidence>
<evidence type="ECO:0000256" key="6">
    <source>
        <dbReference type="HAMAP-Rule" id="MF_00259"/>
    </source>
</evidence>
<feature type="domain" description="GCVT N-terminal" evidence="7">
    <location>
        <begin position="8"/>
        <end position="265"/>
    </location>
</feature>
<evidence type="ECO:0000259" key="7">
    <source>
        <dbReference type="Pfam" id="PF01571"/>
    </source>
</evidence>
<evidence type="ECO:0000256" key="3">
    <source>
        <dbReference type="ARBA" id="ARBA00022679"/>
    </source>
</evidence>
<reference evidence="9 10" key="1">
    <citation type="submission" date="2021-06" db="EMBL/GenBank/DDBJ databases">
        <authorList>
            <person name="Sun Q."/>
            <person name="Li D."/>
        </authorList>
    </citation>
    <scope>NUCLEOTIDE SEQUENCE [LARGE SCALE GENOMIC DNA]</scope>
    <source>
        <strain evidence="9 10">MSJ-40</strain>
    </source>
</reference>
<comment type="catalytic activity">
    <reaction evidence="5 6">
        <text>N(6)-[(R)-S(8)-aminomethyldihydrolipoyl]-L-lysyl-[protein] + (6S)-5,6,7,8-tetrahydrofolate = N(6)-[(R)-dihydrolipoyl]-L-lysyl-[protein] + (6R)-5,10-methylene-5,6,7,8-tetrahydrofolate + NH4(+)</text>
        <dbReference type="Rhea" id="RHEA:16945"/>
        <dbReference type="Rhea" id="RHEA-COMP:10475"/>
        <dbReference type="Rhea" id="RHEA-COMP:10492"/>
        <dbReference type="ChEBI" id="CHEBI:15636"/>
        <dbReference type="ChEBI" id="CHEBI:28938"/>
        <dbReference type="ChEBI" id="CHEBI:57453"/>
        <dbReference type="ChEBI" id="CHEBI:83100"/>
        <dbReference type="ChEBI" id="CHEBI:83143"/>
        <dbReference type="EC" id="2.1.2.10"/>
    </reaction>
</comment>
<dbReference type="HAMAP" id="MF_00259">
    <property type="entry name" value="GcvT"/>
    <property type="match status" value="1"/>
</dbReference>
<evidence type="ECO:0000256" key="4">
    <source>
        <dbReference type="ARBA" id="ARBA00031395"/>
    </source>
</evidence>
<evidence type="ECO:0000313" key="10">
    <source>
        <dbReference type="Proteomes" id="UP000749471"/>
    </source>
</evidence>
<dbReference type="Pfam" id="PF01571">
    <property type="entry name" value="GCV_T"/>
    <property type="match status" value="1"/>
</dbReference>
<gene>
    <name evidence="6 9" type="primary">gcvT</name>
    <name evidence="9" type="ORF">KQI42_11300</name>
</gene>
<proteinExistence type="inferred from homology"/>
<dbReference type="InterPro" id="IPR006222">
    <property type="entry name" value="GCVT_N"/>
</dbReference>
<keyword evidence="2 6" id="KW-0032">Aminotransferase</keyword>
<protein>
    <recommendedName>
        <fullName evidence="1 6">Aminomethyltransferase</fullName>
        <ecNumber evidence="1 6">2.1.2.10</ecNumber>
    </recommendedName>
    <alternativeName>
        <fullName evidence="4 6">Glycine cleavage system T protein</fullName>
    </alternativeName>
</protein>
<dbReference type="Pfam" id="PF08669">
    <property type="entry name" value="GCV_T_C"/>
    <property type="match status" value="1"/>
</dbReference>
<keyword evidence="3 6" id="KW-0808">Transferase</keyword>
<dbReference type="PANTHER" id="PTHR43757:SF2">
    <property type="entry name" value="AMINOMETHYLTRANSFERASE, MITOCHONDRIAL"/>
    <property type="match status" value="1"/>
</dbReference>
<feature type="domain" description="Aminomethyltransferase C-terminal" evidence="8">
    <location>
        <begin position="285"/>
        <end position="362"/>
    </location>
</feature>
<evidence type="ECO:0000256" key="1">
    <source>
        <dbReference type="ARBA" id="ARBA00012616"/>
    </source>
</evidence>
<dbReference type="PANTHER" id="PTHR43757">
    <property type="entry name" value="AMINOMETHYLTRANSFERASE"/>
    <property type="match status" value="1"/>
</dbReference>
<sequence length="364" mass="40817">METKKTPLYNEHVSLGGKVVDYAGWFLPVQYEGLVAEHEAVRNAVGLFDVSHMGEITIKGKDALAFVDYLMTNDISKVVDNQIVYTFMCAPDGGVVDDLLVYRFHHDDFYLVVNASNTEKDYKWILEQKGSFDVEIENISDTVGEVAIQGPLAQKVLQKLTKTDLNEITFFTLNRSVDINGVECMVSRTGYTGEDGFEIYTTNDGIVKVWKDLLEAGKEEGIKPAGLGCRDTLRFEASLPLYGHEISQEITPLEGGFKYFVKLDKESDFIGKEELNKQWKDGLKRKLAGFEMIGRGIPREGYEIQKDGMKIGHVTTGYMSPTLKKNIGNALIAPEFTELGTEVDIMIRNKPVKAVIISKKFLKK</sequence>
<comment type="caution">
    <text evidence="9">The sequence shown here is derived from an EMBL/GenBank/DDBJ whole genome shotgun (WGS) entry which is preliminary data.</text>
</comment>
<accession>A0ABS6E6Q4</accession>
<evidence type="ECO:0000256" key="5">
    <source>
        <dbReference type="ARBA" id="ARBA00047665"/>
    </source>
</evidence>
<dbReference type="GO" id="GO:0004047">
    <property type="term" value="F:aminomethyltransferase activity"/>
    <property type="evidence" value="ECO:0007669"/>
    <property type="project" value="UniProtKB-EC"/>
</dbReference>
<evidence type="ECO:0000313" key="9">
    <source>
        <dbReference type="EMBL" id="MBU5438601.1"/>
    </source>
</evidence>
<comment type="function">
    <text evidence="6">The glycine cleavage system catalyzes the degradation of glycine.</text>
</comment>
<evidence type="ECO:0000259" key="8">
    <source>
        <dbReference type="Pfam" id="PF08669"/>
    </source>
</evidence>
<dbReference type="RefSeq" id="WP_216519836.1">
    <property type="nucleotide sequence ID" value="NZ_JAHLPM010000009.1"/>
</dbReference>
<organism evidence="9 10">
    <name type="scientific">Tissierella simiarum</name>
    <dbReference type="NCBI Taxonomy" id="2841534"/>
    <lineage>
        <taxon>Bacteria</taxon>
        <taxon>Bacillati</taxon>
        <taxon>Bacillota</taxon>
        <taxon>Tissierellia</taxon>
        <taxon>Tissierellales</taxon>
        <taxon>Tissierellaceae</taxon>
        <taxon>Tissierella</taxon>
    </lineage>
</organism>
<name>A0ABS6E6Q4_9FIRM</name>
<comment type="similarity">
    <text evidence="6">Belongs to the GcvT family.</text>
</comment>
<comment type="subunit">
    <text evidence="6">The glycine cleavage system is composed of four proteins: P, T, L and H.</text>
</comment>
<dbReference type="EMBL" id="JAHLPM010000009">
    <property type="protein sequence ID" value="MBU5438601.1"/>
    <property type="molecule type" value="Genomic_DNA"/>
</dbReference>
<dbReference type="InterPro" id="IPR013977">
    <property type="entry name" value="GcvT_C"/>
</dbReference>
<dbReference type="PIRSF" id="PIRSF006487">
    <property type="entry name" value="GcvT"/>
    <property type="match status" value="1"/>
</dbReference>
<dbReference type="Proteomes" id="UP000749471">
    <property type="component" value="Unassembled WGS sequence"/>
</dbReference>
<dbReference type="NCBIfam" id="TIGR00528">
    <property type="entry name" value="gcvT"/>
    <property type="match status" value="1"/>
</dbReference>
<dbReference type="EC" id="2.1.2.10" evidence="1 6"/>
<dbReference type="NCBIfam" id="NF001567">
    <property type="entry name" value="PRK00389.1"/>
    <property type="match status" value="1"/>
</dbReference>
<dbReference type="InterPro" id="IPR006223">
    <property type="entry name" value="GcvT"/>
</dbReference>
<dbReference type="InterPro" id="IPR028896">
    <property type="entry name" value="GcvT/YgfZ/DmdA"/>
</dbReference>
<dbReference type="InterPro" id="IPR022903">
    <property type="entry name" value="GcvT_bac"/>
</dbReference>
<keyword evidence="10" id="KW-1185">Reference proteome</keyword>